<evidence type="ECO:0000256" key="2">
    <source>
        <dbReference type="ARBA" id="ARBA00023125"/>
    </source>
</evidence>
<organism evidence="5 6">
    <name type="scientific">Paraburkholderia dipogonis</name>
    <dbReference type="NCBI Taxonomy" id="1211383"/>
    <lineage>
        <taxon>Bacteria</taxon>
        <taxon>Pseudomonadati</taxon>
        <taxon>Pseudomonadota</taxon>
        <taxon>Betaproteobacteria</taxon>
        <taxon>Burkholderiales</taxon>
        <taxon>Burkholderiaceae</taxon>
        <taxon>Paraburkholderia</taxon>
    </lineage>
</organism>
<dbReference type="PROSITE" id="PS01124">
    <property type="entry name" value="HTH_ARAC_FAMILY_2"/>
    <property type="match status" value="1"/>
</dbReference>
<feature type="domain" description="HTH araC/xylS-type" evidence="4">
    <location>
        <begin position="34"/>
        <end position="88"/>
    </location>
</feature>
<dbReference type="RefSeq" id="WP_134466488.1">
    <property type="nucleotide sequence ID" value="NZ_SNVI01000008.1"/>
</dbReference>
<dbReference type="PROSITE" id="PS00041">
    <property type="entry name" value="HTH_ARAC_FAMILY_1"/>
    <property type="match status" value="1"/>
</dbReference>
<keyword evidence="3" id="KW-0804">Transcription</keyword>
<gene>
    <name evidence="5" type="ORF">E2553_42110</name>
</gene>
<keyword evidence="2" id="KW-0238">DNA-binding</keyword>
<evidence type="ECO:0000313" key="6">
    <source>
        <dbReference type="Proteomes" id="UP000297385"/>
    </source>
</evidence>
<name>A0A4Y8MG07_9BURK</name>
<dbReference type="PANTHER" id="PTHR43280:SF31">
    <property type="entry name" value="TRANSCRIPTIONAL REGULATORY PROTEIN"/>
    <property type="match status" value="1"/>
</dbReference>
<dbReference type="GO" id="GO:0043565">
    <property type="term" value="F:sequence-specific DNA binding"/>
    <property type="evidence" value="ECO:0007669"/>
    <property type="project" value="InterPro"/>
</dbReference>
<dbReference type="Proteomes" id="UP000297385">
    <property type="component" value="Unassembled WGS sequence"/>
</dbReference>
<comment type="caution">
    <text evidence="5">The sequence shown here is derived from an EMBL/GenBank/DDBJ whole genome shotgun (WGS) entry which is preliminary data.</text>
</comment>
<dbReference type="Gene3D" id="1.10.10.60">
    <property type="entry name" value="Homeodomain-like"/>
    <property type="match status" value="1"/>
</dbReference>
<evidence type="ECO:0000256" key="3">
    <source>
        <dbReference type="ARBA" id="ARBA00023163"/>
    </source>
</evidence>
<dbReference type="InterPro" id="IPR018062">
    <property type="entry name" value="HTH_AraC-typ_CS"/>
</dbReference>
<sequence length="97" mass="11017">MSTWATARFNVVIKLSVIYIVPHIADRPIATKPYIRHLRLRRAANELIRYPHLAVTAIAYGLGFKSASDFTRAFGRAYDMAPQDFRALAGKVVQTRR</sequence>
<dbReference type="SUPFAM" id="SSF46689">
    <property type="entry name" value="Homeodomain-like"/>
    <property type="match status" value="1"/>
</dbReference>
<keyword evidence="1" id="KW-0805">Transcription regulation</keyword>
<dbReference type="EMBL" id="SNVI01000008">
    <property type="protein sequence ID" value="TFE36378.1"/>
    <property type="molecule type" value="Genomic_DNA"/>
</dbReference>
<evidence type="ECO:0000256" key="1">
    <source>
        <dbReference type="ARBA" id="ARBA00023015"/>
    </source>
</evidence>
<dbReference type="PANTHER" id="PTHR43280">
    <property type="entry name" value="ARAC-FAMILY TRANSCRIPTIONAL REGULATOR"/>
    <property type="match status" value="1"/>
</dbReference>
<dbReference type="Pfam" id="PF12833">
    <property type="entry name" value="HTH_18"/>
    <property type="match status" value="1"/>
</dbReference>
<dbReference type="GO" id="GO:0003700">
    <property type="term" value="F:DNA-binding transcription factor activity"/>
    <property type="evidence" value="ECO:0007669"/>
    <property type="project" value="InterPro"/>
</dbReference>
<reference evidence="5 6" key="1">
    <citation type="submission" date="2019-03" db="EMBL/GenBank/DDBJ databases">
        <title>Complete Genome Sequence of Paraburkholderia dipogonis ICMP 19430T, a Nitrogen-fixing Symbiont of the South African Invasive Legume Dipogon lignosus in New Zealand.</title>
        <authorList>
            <person name="De Meyer S.E."/>
        </authorList>
    </citation>
    <scope>NUCLEOTIDE SEQUENCE [LARGE SCALE GENOMIC DNA]</scope>
    <source>
        <strain evidence="5 6">ICMP 19430</strain>
    </source>
</reference>
<dbReference type="AlphaFoldDB" id="A0A4Y8MG07"/>
<accession>A0A4Y8MG07</accession>
<proteinExistence type="predicted"/>
<evidence type="ECO:0000259" key="4">
    <source>
        <dbReference type="PROSITE" id="PS01124"/>
    </source>
</evidence>
<dbReference type="InterPro" id="IPR009057">
    <property type="entry name" value="Homeodomain-like_sf"/>
</dbReference>
<dbReference type="InterPro" id="IPR020449">
    <property type="entry name" value="Tscrpt_reg_AraC-type_HTH"/>
</dbReference>
<evidence type="ECO:0000313" key="5">
    <source>
        <dbReference type="EMBL" id="TFE36378.1"/>
    </source>
</evidence>
<protein>
    <submittedName>
        <fullName evidence="5">Helix-turn-helix domain-containing protein</fullName>
    </submittedName>
</protein>
<dbReference type="SMART" id="SM00342">
    <property type="entry name" value="HTH_ARAC"/>
    <property type="match status" value="1"/>
</dbReference>
<dbReference type="InterPro" id="IPR018060">
    <property type="entry name" value="HTH_AraC"/>
</dbReference>
<dbReference type="PRINTS" id="PR00032">
    <property type="entry name" value="HTHARAC"/>
</dbReference>